<evidence type="ECO:0000256" key="1">
    <source>
        <dbReference type="SAM" id="MobiDB-lite"/>
    </source>
</evidence>
<feature type="region of interest" description="Disordered" evidence="1">
    <location>
        <begin position="55"/>
        <end position="109"/>
    </location>
</feature>
<organism evidence="2 3">
    <name type="scientific">Paraburkholderia eburnea</name>
    <dbReference type="NCBI Taxonomy" id="1189126"/>
    <lineage>
        <taxon>Bacteria</taxon>
        <taxon>Pseudomonadati</taxon>
        <taxon>Pseudomonadota</taxon>
        <taxon>Betaproteobacteria</taxon>
        <taxon>Burkholderiales</taxon>
        <taxon>Burkholderiaceae</taxon>
        <taxon>Paraburkholderia</taxon>
    </lineage>
</organism>
<protein>
    <submittedName>
        <fullName evidence="2">Uncharacterized protein</fullName>
    </submittedName>
</protein>
<name>A0A2S4MK27_9BURK</name>
<sequence>MKKENFQELNVLRSHRISKLHLVNAKMYGTRRPLTAALCVAALSMSLYLGGCGGDETSTSTASPVAQSGQVAAPGSTISGEPTPATTVEAPVTANGSGLAGAPNSAHYPSAEINRGRVTADDGVHTH</sequence>
<gene>
    <name evidence="2" type="ORF">B0G62_102701</name>
</gene>
<keyword evidence="3" id="KW-1185">Reference proteome</keyword>
<evidence type="ECO:0000313" key="2">
    <source>
        <dbReference type="EMBL" id="POR55090.1"/>
    </source>
</evidence>
<proteinExistence type="predicted"/>
<dbReference type="EMBL" id="PQGA01000002">
    <property type="protein sequence ID" value="POR55090.1"/>
    <property type="molecule type" value="Genomic_DNA"/>
</dbReference>
<accession>A0A2S4MK27</accession>
<feature type="compositionally biased region" description="Low complexity" evidence="1">
    <location>
        <begin position="81"/>
        <end position="94"/>
    </location>
</feature>
<feature type="compositionally biased region" description="Polar residues" evidence="1">
    <location>
        <begin position="56"/>
        <end position="80"/>
    </location>
</feature>
<comment type="caution">
    <text evidence="2">The sequence shown here is derived from an EMBL/GenBank/DDBJ whole genome shotgun (WGS) entry which is preliminary data.</text>
</comment>
<dbReference type="AlphaFoldDB" id="A0A2S4MK27"/>
<dbReference type="Proteomes" id="UP000237381">
    <property type="component" value="Unassembled WGS sequence"/>
</dbReference>
<evidence type="ECO:0000313" key="3">
    <source>
        <dbReference type="Proteomes" id="UP000237381"/>
    </source>
</evidence>
<dbReference type="RefSeq" id="WP_146055218.1">
    <property type="nucleotide sequence ID" value="NZ_PQGA01000002.1"/>
</dbReference>
<reference evidence="2 3" key="1">
    <citation type="submission" date="2018-01" db="EMBL/GenBank/DDBJ databases">
        <title>Genomic Encyclopedia of Type Strains, Phase III (KMG-III): the genomes of soil and plant-associated and newly described type strains.</title>
        <authorList>
            <person name="Whitman W."/>
        </authorList>
    </citation>
    <scope>NUCLEOTIDE SEQUENCE [LARGE SCALE GENOMIC DNA]</scope>
    <source>
        <strain evidence="2 3">JCM 18070</strain>
    </source>
</reference>